<dbReference type="Gene3D" id="2.30.29.30">
    <property type="entry name" value="Pleckstrin-homology domain (PH domain)/Phosphotyrosine-binding domain (PTB)"/>
    <property type="match status" value="1"/>
</dbReference>
<accession>A0AAV4X1J2</accession>
<dbReference type="GO" id="GO:0005886">
    <property type="term" value="C:plasma membrane"/>
    <property type="evidence" value="ECO:0007669"/>
    <property type="project" value="TreeGrafter"/>
</dbReference>
<dbReference type="InterPro" id="IPR011993">
    <property type="entry name" value="PH-like_dom_sf"/>
</dbReference>
<dbReference type="InterPro" id="IPR052589">
    <property type="entry name" value="Arf-GAP_dual-PH_domain"/>
</dbReference>
<dbReference type="AlphaFoldDB" id="A0AAV4X1J2"/>
<reference evidence="1 2" key="1">
    <citation type="submission" date="2021-06" db="EMBL/GenBank/DDBJ databases">
        <title>Caerostris extrusa draft genome.</title>
        <authorList>
            <person name="Kono N."/>
            <person name="Arakawa K."/>
        </authorList>
    </citation>
    <scope>NUCLEOTIDE SEQUENCE [LARGE SCALE GENOMIC DNA]</scope>
</reference>
<proteinExistence type="predicted"/>
<name>A0AAV4X1J2_CAEEX</name>
<dbReference type="EMBL" id="BPLR01017074">
    <property type="protein sequence ID" value="GIY88528.1"/>
    <property type="molecule type" value="Genomic_DNA"/>
</dbReference>
<dbReference type="SUPFAM" id="SSF50729">
    <property type="entry name" value="PH domain-like"/>
    <property type="match status" value="1"/>
</dbReference>
<dbReference type="GO" id="GO:0005096">
    <property type="term" value="F:GTPase activator activity"/>
    <property type="evidence" value="ECO:0007669"/>
    <property type="project" value="TreeGrafter"/>
</dbReference>
<dbReference type="GO" id="GO:0005737">
    <property type="term" value="C:cytoplasm"/>
    <property type="evidence" value="ECO:0007669"/>
    <property type="project" value="TreeGrafter"/>
</dbReference>
<gene>
    <name evidence="1" type="primary">ADAP1</name>
    <name evidence="1" type="ORF">CEXT_233951</name>
</gene>
<dbReference type="GO" id="GO:0005547">
    <property type="term" value="F:phosphatidylinositol-3,4,5-trisphosphate binding"/>
    <property type="evidence" value="ECO:0007669"/>
    <property type="project" value="TreeGrafter"/>
</dbReference>
<dbReference type="PANTHER" id="PTHR46021:SF2">
    <property type="entry name" value="ARF-GAP WITH DUAL PH DOMAIN-CONTAINING PROTEIN 1"/>
    <property type="match status" value="1"/>
</dbReference>
<evidence type="ECO:0000313" key="2">
    <source>
        <dbReference type="Proteomes" id="UP001054945"/>
    </source>
</evidence>
<keyword evidence="2" id="KW-1185">Reference proteome</keyword>
<organism evidence="1 2">
    <name type="scientific">Caerostris extrusa</name>
    <name type="common">Bark spider</name>
    <name type="synonym">Caerostris bankana</name>
    <dbReference type="NCBI Taxonomy" id="172846"/>
    <lineage>
        <taxon>Eukaryota</taxon>
        <taxon>Metazoa</taxon>
        <taxon>Ecdysozoa</taxon>
        <taxon>Arthropoda</taxon>
        <taxon>Chelicerata</taxon>
        <taxon>Arachnida</taxon>
        <taxon>Araneae</taxon>
        <taxon>Araneomorphae</taxon>
        <taxon>Entelegynae</taxon>
        <taxon>Araneoidea</taxon>
        <taxon>Araneidae</taxon>
        <taxon>Caerostris</taxon>
    </lineage>
</organism>
<protein>
    <submittedName>
        <fullName evidence="1">Arf-GAP with dual PH domain-containing protein 1</fullName>
    </submittedName>
</protein>
<evidence type="ECO:0000313" key="1">
    <source>
        <dbReference type="EMBL" id="GIY88528.1"/>
    </source>
</evidence>
<sequence length="71" mass="8263">MFKTGPRSSDGYKWRWFTLDDRKLMYLEDPLDPYPKGEVFLGYHADGFAVKKGVPPGMKEQGFGFTLRTKR</sequence>
<dbReference type="PANTHER" id="PTHR46021">
    <property type="entry name" value="ARF-GAP WITH DUAL PH DOMAIN-CONTAINING PROTEIN 1-LIKE PROTEIN"/>
    <property type="match status" value="1"/>
</dbReference>
<comment type="caution">
    <text evidence="1">The sequence shown here is derived from an EMBL/GenBank/DDBJ whole genome shotgun (WGS) entry which is preliminary data.</text>
</comment>
<dbReference type="Proteomes" id="UP001054945">
    <property type="component" value="Unassembled WGS sequence"/>
</dbReference>